<dbReference type="HOGENOM" id="CLU_002360_3_3_3"/>
<dbReference type="InterPro" id="IPR059000">
    <property type="entry name" value="ATPase_P-type_domA"/>
</dbReference>
<feature type="transmembrane region" description="Helical" evidence="12">
    <location>
        <begin position="284"/>
        <end position="302"/>
    </location>
</feature>
<keyword evidence="7" id="KW-0067">ATP-binding</keyword>
<dbReference type="InterPro" id="IPR023299">
    <property type="entry name" value="ATPase_P-typ_cyto_dom_N"/>
</dbReference>
<dbReference type="PRINTS" id="PR00120">
    <property type="entry name" value="HATPASE"/>
</dbReference>
<keyword evidence="3" id="KW-1003">Cell membrane</keyword>
<keyword evidence="11 12" id="KW-0472">Membrane</keyword>
<feature type="transmembrane region" description="Helical" evidence="12">
    <location>
        <begin position="95"/>
        <end position="114"/>
    </location>
</feature>
<dbReference type="Pfam" id="PF00690">
    <property type="entry name" value="Cation_ATPase_N"/>
    <property type="match status" value="1"/>
</dbReference>
<dbReference type="Gene3D" id="1.20.1110.10">
    <property type="entry name" value="Calcium-transporting ATPase, transmembrane domain"/>
    <property type="match status" value="1"/>
</dbReference>
<dbReference type="Pfam" id="PF08282">
    <property type="entry name" value="Hydrolase_3"/>
    <property type="match status" value="1"/>
</dbReference>
<evidence type="ECO:0000256" key="5">
    <source>
        <dbReference type="ARBA" id="ARBA00022692"/>
    </source>
</evidence>
<keyword evidence="4" id="KW-0597">Phosphoprotein</keyword>
<dbReference type="SUPFAM" id="SSF81665">
    <property type="entry name" value="Calcium ATPase, transmembrane domain M"/>
    <property type="match status" value="1"/>
</dbReference>
<dbReference type="InterPro" id="IPR036412">
    <property type="entry name" value="HAD-like_sf"/>
</dbReference>
<dbReference type="PROSITE" id="PS00154">
    <property type="entry name" value="ATPASE_E1_E2"/>
    <property type="match status" value="1"/>
</dbReference>
<keyword evidence="8" id="KW-0460">Magnesium</keyword>
<dbReference type="PANTHER" id="PTHR43294">
    <property type="entry name" value="SODIUM/POTASSIUM-TRANSPORTING ATPASE SUBUNIT ALPHA"/>
    <property type="match status" value="1"/>
</dbReference>
<evidence type="ECO:0000313" key="14">
    <source>
        <dbReference type="EMBL" id="EDX72567.1"/>
    </source>
</evidence>
<dbReference type="InterPro" id="IPR018303">
    <property type="entry name" value="ATPase_P-typ_P_site"/>
</dbReference>
<dbReference type="EMBL" id="DS989863">
    <property type="protein sequence ID" value="EDX72567.1"/>
    <property type="molecule type" value="Genomic_DNA"/>
</dbReference>
<dbReference type="InterPro" id="IPR004014">
    <property type="entry name" value="ATPase_P-typ_cation-transptr_N"/>
</dbReference>
<feature type="transmembrane region" description="Helical" evidence="12">
    <location>
        <begin position="804"/>
        <end position="826"/>
    </location>
</feature>
<evidence type="ECO:0000256" key="9">
    <source>
        <dbReference type="ARBA" id="ARBA00022967"/>
    </source>
</evidence>
<evidence type="ECO:0000256" key="3">
    <source>
        <dbReference type="ARBA" id="ARBA00022475"/>
    </source>
</evidence>
<dbReference type="SFLD" id="SFLDS00003">
    <property type="entry name" value="Haloacid_Dehalogenase"/>
    <property type="match status" value="1"/>
</dbReference>
<dbReference type="Pfam" id="PF00689">
    <property type="entry name" value="Cation_ATPase_C"/>
    <property type="match status" value="1"/>
</dbReference>
<dbReference type="InterPro" id="IPR006068">
    <property type="entry name" value="ATPase_P-typ_cation-transptr_C"/>
</dbReference>
<dbReference type="Gene3D" id="3.40.50.1000">
    <property type="entry name" value="HAD superfamily/HAD-like"/>
    <property type="match status" value="1"/>
</dbReference>
<accession>B4VZN8</accession>
<dbReference type="GO" id="GO:0016887">
    <property type="term" value="F:ATP hydrolysis activity"/>
    <property type="evidence" value="ECO:0007669"/>
    <property type="project" value="InterPro"/>
</dbReference>
<dbReference type="SUPFAM" id="SSF81660">
    <property type="entry name" value="Metal cation-transporting ATPase, ATP-binding domain N"/>
    <property type="match status" value="1"/>
</dbReference>
<dbReference type="InterPro" id="IPR001757">
    <property type="entry name" value="P_typ_ATPase"/>
</dbReference>
<dbReference type="STRING" id="118168.MC7420_2475"/>
<dbReference type="GO" id="GO:0005886">
    <property type="term" value="C:plasma membrane"/>
    <property type="evidence" value="ECO:0007669"/>
    <property type="project" value="UniProtKB-SubCell"/>
</dbReference>
<evidence type="ECO:0000256" key="4">
    <source>
        <dbReference type="ARBA" id="ARBA00022553"/>
    </source>
</evidence>
<gene>
    <name evidence="14" type="ORF">MC7420_2475</name>
</gene>
<comment type="subcellular location">
    <subcellularLocation>
        <location evidence="1">Cell membrane</location>
        <topology evidence="1">Multi-pass membrane protein</topology>
    </subcellularLocation>
</comment>
<dbReference type="SFLD" id="SFLDG00002">
    <property type="entry name" value="C1.7:_P-type_atpase_like"/>
    <property type="match status" value="1"/>
</dbReference>
<dbReference type="SUPFAM" id="SSF81653">
    <property type="entry name" value="Calcium ATPase, transduction domain A"/>
    <property type="match status" value="1"/>
</dbReference>
<dbReference type="SMART" id="SM00831">
    <property type="entry name" value="Cation_ATPase_N"/>
    <property type="match status" value="1"/>
</dbReference>
<dbReference type="Gene3D" id="2.70.150.10">
    <property type="entry name" value="Calcium-transporting ATPase, cytoplasmic transduction domain A"/>
    <property type="match status" value="1"/>
</dbReference>
<feature type="transmembrane region" description="Helical" evidence="12">
    <location>
        <begin position="901"/>
        <end position="925"/>
    </location>
</feature>
<keyword evidence="15" id="KW-1185">Reference proteome</keyword>
<dbReference type="InterPro" id="IPR044492">
    <property type="entry name" value="P_typ_ATPase_HD_dom"/>
</dbReference>
<evidence type="ECO:0000256" key="10">
    <source>
        <dbReference type="ARBA" id="ARBA00022989"/>
    </source>
</evidence>
<dbReference type="FunFam" id="2.70.150.10:FF:000160">
    <property type="entry name" value="Sarcoplasmic/endoplasmic reticulum calcium ATPase 1"/>
    <property type="match status" value="1"/>
</dbReference>
<evidence type="ECO:0000259" key="13">
    <source>
        <dbReference type="SMART" id="SM00831"/>
    </source>
</evidence>
<dbReference type="InterPro" id="IPR008250">
    <property type="entry name" value="ATPase_P-typ_transduc_dom_A_sf"/>
</dbReference>
<dbReference type="Proteomes" id="UP000003835">
    <property type="component" value="Unassembled WGS sequence"/>
</dbReference>
<reference evidence="14 15" key="1">
    <citation type="submission" date="2008-07" db="EMBL/GenBank/DDBJ databases">
        <authorList>
            <person name="Tandeau de Marsac N."/>
            <person name="Ferriera S."/>
            <person name="Johnson J."/>
            <person name="Kravitz S."/>
            <person name="Beeson K."/>
            <person name="Sutton G."/>
            <person name="Rogers Y.-H."/>
            <person name="Friedman R."/>
            <person name="Frazier M."/>
            <person name="Venter J.C."/>
        </authorList>
    </citation>
    <scope>NUCLEOTIDE SEQUENCE [LARGE SCALE GENOMIC DNA]</scope>
    <source>
        <strain evidence="14 15">PCC 7420</strain>
    </source>
</reference>
<feature type="transmembrane region" description="Helical" evidence="12">
    <location>
        <begin position="832"/>
        <end position="848"/>
    </location>
</feature>
<proteinExistence type="inferred from homology"/>
<feature type="transmembrane region" description="Helical" evidence="12">
    <location>
        <begin position="314"/>
        <end position="334"/>
    </location>
</feature>
<name>B4VZN8_9CYAN</name>
<evidence type="ECO:0000256" key="1">
    <source>
        <dbReference type="ARBA" id="ARBA00004651"/>
    </source>
</evidence>
<dbReference type="SUPFAM" id="SSF56784">
    <property type="entry name" value="HAD-like"/>
    <property type="match status" value="1"/>
</dbReference>
<evidence type="ECO:0000256" key="7">
    <source>
        <dbReference type="ARBA" id="ARBA00022840"/>
    </source>
</evidence>
<feature type="transmembrane region" description="Helical" evidence="12">
    <location>
        <begin position="120"/>
        <end position="138"/>
    </location>
</feature>
<comment type="similarity">
    <text evidence="2">Belongs to the cation transport ATPase (P-type) (TC 3.A.3) family. Type IIA subfamily.</text>
</comment>
<dbReference type="PANTHER" id="PTHR43294:SF21">
    <property type="entry name" value="CATION TRANSPORTING ATPASE"/>
    <property type="match status" value="1"/>
</dbReference>
<evidence type="ECO:0000256" key="2">
    <source>
        <dbReference type="ARBA" id="ARBA00005675"/>
    </source>
</evidence>
<dbReference type="eggNOG" id="COG0474">
    <property type="taxonomic scope" value="Bacteria"/>
</dbReference>
<sequence>MLNSGAIALTSNPPWHHPQLLPHLNYRLITIKPIMADLPNQPWTISSADLFKKLDVSEDDGLSDTEVQQRREQYGANRLQEAQRRGPLQILIEQFKSLVIGILAIAAILSFAFAQWIEGIAIVFAILINAAIGFFIEYQAVRSMEALQNLSSTEAKVRRQGQMQEIDAENLVPGDMVLLESGDLIPADMRLTETSKMQVNESSLTGESVSVTKTTEPIEGDVELADRTNMLFKGTALTRGSGEGVVVATGMQTELGHISKLTQEAKTEESTPLEKRLNQLGRRLIWVTLVIVVLIAISGIIVGKDIRLMVETSVALAVAAIPEGLPIVATIALARGMWRMAKRNALINKLAAVETLGATSIICTDKTGTLTENRMTVSHIVLDSGDVQISGEGLEPEGEFTQEDETLNPLEHDSLRPALEVGVLCNNAALQPEDSNESRVIGDPMEVALLIAGAKADLRREELLEEMPEVREEAFDPDTKMMATLHKSNGNYRFAVKGAPESVLEVCTRILTPDGEKELSDRDAWKQRSNDLAAQGLRILALAQKTVESEDAKPYEDLTFLGVVGLLDPPRQEVRAAIEECQNAGIRVIMVTGDQPVTARNIGLAVGLTDDEQADVVQGKDLKSPKESSSEERERLVKTPIFARVSPEQKLNLITLHQDTGAIVAMTGDGVNDAPALQKADIGVAMGQRGTQVAKEAADMVLQDDAFSTIVAAVEQGRAIFNNIRKFTIFLLSGNVGQIMAVTATSLVNAPLPILPLQILYLNIINDVFPALALGVGEGSPTLMEEPPRDPKESIITKRHWASIAGYGVIIAAPVLGSFYLAFNWLGLEKNQAVTISFLTIAFSRLWHVFNMRDRGSGVLVNEVTRNKYVWGSLILCTGFLAAAIYLPILSDILQTHAPSLQGWLLILGMSLVPLVIGQIGKLIADRTTNDKGQKTKDDPHR</sequence>
<dbReference type="InterPro" id="IPR023298">
    <property type="entry name" value="ATPase_P-typ_TM_dom_sf"/>
</dbReference>
<feature type="domain" description="Cation-transporting P-type ATPase N-terminal" evidence="13">
    <location>
        <begin position="41"/>
        <end position="115"/>
    </location>
</feature>
<dbReference type="GO" id="GO:0005524">
    <property type="term" value="F:ATP binding"/>
    <property type="evidence" value="ECO:0007669"/>
    <property type="project" value="UniProtKB-KW"/>
</dbReference>
<dbReference type="FunFam" id="3.40.50.1000:FF:000083">
    <property type="entry name" value="Sodium/potassium-transporting ATPase subunit alpha"/>
    <property type="match status" value="1"/>
</dbReference>
<dbReference type="AlphaFoldDB" id="B4VZN8"/>
<evidence type="ECO:0000256" key="8">
    <source>
        <dbReference type="ARBA" id="ARBA00022842"/>
    </source>
</evidence>
<keyword evidence="9" id="KW-1278">Translocase</keyword>
<evidence type="ECO:0000256" key="6">
    <source>
        <dbReference type="ARBA" id="ARBA00022741"/>
    </source>
</evidence>
<dbReference type="InterPro" id="IPR023214">
    <property type="entry name" value="HAD_sf"/>
</dbReference>
<keyword evidence="6" id="KW-0547">Nucleotide-binding</keyword>
<organism evidence="14 15">
    <name type="scientific">Coleofasciculus chthonoplastes PCC 7420</name>
    <dbReference type="NCBI Taxonomy" id="118168"/>
    <lineage>
        <taxon>Bacteria</taxon>
        <taxon>Bacillati</taxon>
        <taxon>Cyanobacteriota</taxon>
        <taxon>Cyanophyceae</taxon>
        <taxon>Coleofasciculales</taxon>
        <taxon>Coleofasciculaceae</taxon>
        <taxon>Coleofasciculus</taxon>
    </lineage>
</organism>
<evidence type="ECO:0000313" key="15">
    <source>
        <dbReference type="Proteomes" id="UP000003835"/>
    </source>
</evidence>
<dbReference type="NCBIfam" id="TIGR01494">
    <property type="entry name" value="ATPase_P-type"/>
    <property type="match status" value="2"/>
</dbReference>
<dbReference type="Gene3D" id="3.40.1110.10">
    <property type="entry name" value="Calcium-transporting ATPase, cytoplasmic domain N"/>
    <property type="match status" value="1"/>
</dbReference>
<dbReference type="PRINTS" id="PR00119">
    <property type="entry name" value="CATATPASE"/>
</dbReference>
<keyword evidence="10 12" id="KW-1133">Transmembrane helix</keyword>
<evidence type="ECO:0000256" key="11">
    <source>
        <dbReference type="ARBA" id="ARBA00023136"/>
    </source>
</evidence>
<evidence type="ECO:0000256" key="12">
    <source>
        <dbReference type="SAM" id="Phobius"/>
    </source>
</evidence>
<dbReference type="Pfam" id="PF13246">
    <property type="entry name" value="Cation_ATPase"/>
    <property type="match status" value="1"/>
</dbReference>
<protein>
    <submittedName>
        <fullName evidence="14">ATPase, P-type, HAD superfamily, subfamily IC, putative</fullName>
    </submittedName>
</protein>
<feature type="transmembrane region" description="Helical" evidence="12">
    <location>
        <begin position="869"/>
        <end position="889"/>
    </location>
</feature>
<dbReference type="SFLD" id="SFLDF00027">
    <property type="entry name" value="p-type_atpase"/>
    <property type="match status" value="1"/>
</dbReference>
<keyword evidence="5 12" id="KW-0812">Transmembrane</keyword>
<dbReference type="Pfam" id="PF00122">
    <property type="entry name" value="E1-E2_ATPase"/>
    <property type="match status" value="1"/>
</dbReference>
<dbReference type="InterPro" id="IPR050510">
    <property type="entry name" value="Cation_transp_ATPase_P-type"/>
</dbReference>